<dbReference type="InterPro" id="IPR050178">
    <property type="entry name" value="AspA/AstE_fam"/>
</dbReference>
<evidence type="ECO:0000313" key="6">
    <source>
        <dbReference type="EMBL" id="UWM56194.1"/>
    </source>
</evidence>
<dbReference type="SUPFAM" id="SSF53187">
    <property type="entry name" value="Zn-dependent exopeptidases"/>
    <property type="match status" value="1"/>
</dbReference>
<dbReference type="GO" id="GO:0005829">
    <property type="term" value="C:cytosol"/>
    <property type="evidence" value="ECO:0007669"/>
    <property type="project" value="TreeGrafter"/>
</dbReference>
<evidence type="ECO:0000259" key="5">
    <source>
        <dbReference type="Pfam" id="PF24827"/>
    </source>
</evidence>
<dbReference type="EMBL" id="CP104003">
    <property type="protein sequence ID" value="UWM56194.1"/>
    <property type="molecule type" value="Genomic_DNA"/>
</dbReference>
<gene>
    <name evidence="6" type="ORF">N0B31_07840</name>
</gene>
<feature type="domain" description="Succinylglutamate desuccinylase/Aspartoacylase catalytic" evidence="5">
    <location>
        <begin position="15"/>
        <end position="164"/>
    </location>
</feature>
<evidence type="ECO:0000256" key="2">
    <source>
        <dbReference type="ARBA" id="ARBA00022723"/>
    </source>
</evidence>
<accession>A0A9E7UCS5</accession>
<evidence type="ECO:0000256" key="1">
    <source>
        <dbReference type="ARBA" id="ARBA00001947"/>
    </source>
</evidence>
<evidence type="ECO:0000313" key="7">
    <source>
        <dbReference type="Proteomes" id="UP001057580"/>
    </source>
</evidence>
<evidence type="ECO:0000256" key="3">
    <source>
        <dbReference type="ARBA" id="ARBA00022801"/>
    </source>
</evidence>
<dbReference type="GeneID" id="74942324"/>
<dbReference type="InterPro" id="IPR055438">
    <property type="entry name" value="AstE_AspA_cat"/>
</dbReference>
<keyword evidence="4" id="KW-0862">Zinc</keyword>
<keyword evidence="2" id="KW-0479">Metal-binding</keyword>
<dbReference type="GO" id="GO:0016788">
    <property type="term" value="F:hydrolase activity, acting on ester bonds"/>
    <property type="evidence" value="ECO:0007669"/>
    <property type="project" value="InterPro"/>
</dbReference>
<dbReference type="GO" id="GO:0046872">
    <property type="term" value="F:metal ion binding"/>
    <property type="evidence" value="ECO:0007669"/>
    <property type="project" value="UniProtKB-KW"/>
</dbReference>
<dbReference type="Proteomes" id="UP001057580">
    <property type="component" value="Chromosome"/>
</dbReference>
<evidence type="ECO:0000256" key="4">
    <source>
        <dbReference type="ARBA" id="ARBA00022833"/>
    </source>
</evidence>
<organism evidence="6 7">
    <name type="scientific">Salinirubellus salinus</name>
    <dbReference type="NCBI Taxonomy" id="1364945"/>
    <lineage>
        <taxon>Archaea</taxon>
        <taxon>Methanobacteriati</taxon>
        <taxon>Methanobacteriota</taxon>
        <taxon>Stenosarchaea group</taxon>
        <taxon>Halobacteria</taxon>
        <taxon>Halobacteriales</taxon>
        <taxon>Natronomonadaceae</taxon>
        <taxon>Salinirubellus</taxon>
    </lineage>
</organism>
<dbReference type="AlphaFoldDB" id="A0A9E7UCS5"/>
<keyword evidence="7" id="KW-1185">Reference proteome</keyword>
<dbReference type="KEGG" id="ssai:N0B31_07840"/>
<dbReference type="RefSeq" id="WP_260595314.1">
    <property type="nucleotide sequence ID" value="NZ_CP104003.1"/>
</dbReference>
<comment type="cofactor">
    <cofactor evidence="1">
        <name>Zn(2+)</name>
        <dbReference type="ChEBI" id="CHEBI:29105"/>
    </cofactor>
</comment>
<proteinExistence type="predicted"/>
<dbReference type="PANTHER" id="PTHR15162">
    <property type="entry name" value="ASPARTOACYLASE"/>
    <property type="match status" value="1"/>
</dbReference>
<keyword evidence="3" id="KW-0378">Hydrolase</keyword>
<sequence length="287" mass="30640">MEPVPDVTTHGPGEPEVAVVGGVHGDEPSGVRAVERLRRAIERDELDLQRGLGLVVANPPAVEAGTRYLDSDLNRSFPGDPDGDREQRLAARLVDETRDLLTLSLHATHSEADPIALFDSSQAGMLEYASDLPVPYVVDHRQATSGSYAEVNDVLTVEAGSQGTEAAAVTAEKLAVDFLRSTDVLEGSPDARDSSYFAMNEQVAKPPSEEYELLVENFHLVERGQAFARADGEPLHADDPFYPILMSAWGYSEVFGFKGHKIGESAEEARAALAADPTAAGGAAGDD</sequence>
<dbReference type="Pfam" id="PF24827">
    <property type="entry name" value="AstE_AspA_cat"/>
    <property type="match status" value="1"/>
</dbReference>
<name>A0A9E7UCS5_9EURY</name>
<dbReference type="PANTHER" id="PTHR15162:SF7">
    <property type="entry name" value="SUCCINYLGLUTAMATE DESUCCINYLASE"/>
    <property type="match status" value="1"/>
</dbReference>
<protein>
    <submittedName>
        <fullName evidence="6">Succinylglutamate desuccinylase/aspartoacylase family protein</fullName>
    </submittedName>
</protein>
<reference evidence="6" key="1">
    <citation type="submission" date="2022-09" db="EMBL/GenBank/DDBJ databases">
        <title>Diverse halophilic archaea isolated from saline environments.</title>
        <authorList>
            <person name="Cui H.-L."/>
        </authorList>
    </citation>
    <scope>NUCLEOTIDE SEQUENCE</scope>
    <source>
        <strain evidence="6">ZS-35-S2</strain>
    </source>
</reference>
<dbReference type="Gene3D" id="3.40.630.10">
    <property type="entry name" value="Zn peptidases"/>
    <property type="match status" value="1"/>
</dbReference>